<reference evidence="2 3" key="1">
    <citation type="submission" date="2024-06" db="EMBL/GenBank/DDBJ databases">
        <title>Chitinophaga defluvii sp. nov., isolated from municipal sewage.</title>
        <authorList>
            <person name="Zhang L."/>
        </authorList>
    </citation>
    <scope>NUCLEOTIDE SEQUENCE [LARGE SCALE GENOMIC DNA]</scope>
    <source>
        <strain evidence="2 3">H8</strain>
    </source>
</reference>
<keyword evidence="1" id="KW-0732">Signal</keyword>
<accession>A0ABV2TAY3</accession>
<name>A0ABV2TAY3_9BACT</name>
<proteinExistence type="predicted"/>
<keyword evidence="3" id="KW-1185">Reference proteome</keyword>
<evidence type="ECO:0008006" key="4">
    <source>
        <dbReference type="Google" id="ProtNLM"/>
    </source>
</evidence>
<sequence length="115" mass="13425">MKYFLIAFLALTFLLSAQEASATNLRGRIVRYDPYSGRLFPLYNVRVDFWLWNGTQWLNVAYSVTNGDGFYFFNNVAPGYLFKVQVFNAYYPLQQPWSVVNVLPPYFQDIPQIST</sequence>
<dbReference type="SUPFAM" id="SSF117074">
    <property type="entry name" value="Hypothetical protein PA1324"/>
    <property type="match status" value="1"/>
</dbReference>
<evidence type="ECO:0000313" key="2">
    <source>
        <dbReference type="EMBL" id="MET7000203.1"/>
    </source>
</evidence>
<feature type="signal peptide" evidence="1">
    <location>
        <begin position="1"/>
        <end position="22"/>
    </location>
</feature>
<dbReference type="EMBL" id="JBEXAC010000002">
    <property type="protein sequence ID" value="MET7000203.1"/>
    <property type="molecule type" value="Genomic_DNA"/>
</dbReference>
<dbReference type="RefSeq" id="WP_354662763.1">
    <property type="nucleotide sequence ID" value="NZ_JBEXAC010000002.1"/>
</dbReference>
<gene>
    <name evidence="2" type="ORF">ABR189_22620</name>
</gene>
<comment type="caution">
    <text evidence="2">The sequence shown here is derived from an EMBL/GenBank/DDBJ whole genome shotgun (WGS) entry which is preliminary data.</text>
</comment>
<feature type="chain" id="PRO_5047497915" description="Carboxypeptidase family protein" evidence="1">
    <location>
        <begin position="23"/>
        <end position="115"/>
    </location>
</feature>
<evidence type="ECO:0000313" key="3">
    <source>
        <dbReference type="Proteomes" id="UP001549749"/>
    </source>
</evidence>
<organism evidence="2 3">
    <name type="scientific">Chitinophaga defluvii</name>
    <dbReference type="NCBI Taxonomy" id="3163343"/>
    <lineage>
        <taxon>Bacteria</taxon>
        <taxon>Pseudomonadati</taxon>
        <taxon>Bacteroidota</taxon>
        <taxon>Chitinophagia</taxon>
        <taxon>Chitinophagales</taxon>
        <taxon>Chitinophagaceae</taxon>
        <taxon>Chitinophaga</taxon>
    </lineage>
</organism>
<dbReference type="Proteomes" id="UP001549749">
    <property type="component" value="Unassembled WGS sequence"/>
</dbReference>
<evidence type="ECO:0000256" key="1">
    <source>
        <dbReference type="SAM" id="SignalP"/>
    </source>
</evidence>
<protein>
    <recommendedName>
        <fullName evidence="4">Carboxypeptidase family protein</fullName>
    </recommendedName>
</protein>